<gene>
    <name evidence="2" type="ORF">ACFQET_07090</name>
</gene>
<comment type="caution">
    <text evidence="2">The sequence shown here is derived from an EMBL/GenBank/DDBJ whole genome shotgun (WGS) entry which is preliminary data.</text>
</comment>
<keyword evidence="1" id="KW-0812">Transmembrane</keyword>
<keyword evidence="3" id="KW-1185">Reference proteome</keyword>
<dbReference type="NCBIfam" id="NF033904">
    <property type="entry name" value="LlsX_fam"/>
    <property type="match status" value="1"/>
</dbReference>
<feature type="transmembrane region" description="Helical" evidence="1">
    <location>
        <begin position="12"/>
        <end position="33"/>
    </location>
</feature>
<name>A0ABW1TP67_9LACO</name>
<dbReference type="EMBL" id="JBHSSJ010000008">
    <property type="protein sequence ID" value="MFC6275277.1"/>
    <property type="molecule type" value="Genomic_DNA"/>
</dbReference>
<accession>A0ABW1TP67</accession>
<keyword evidence="1" id="KW-0472">Membrane</keyword>
<dbReference type="Proteomes" id="UP001596191">
    <property type="component" value="Unassembled WGS sequence"/>
</dbReference>
<protein>
    <submittedName>
        <fullName evidence="2">LlsX family protein</fullName>
    </submittedName>
</protein>
<evidence type="ECO:0000313" key="2">
    <source>
        <dbReference type="EMBL" id="MFC6275277.1"/>
    </source>
</evidence>
<dbReference type="RefSeq" id="WP_125641728.1">
    <property type="nucleotide sequence ID" value="NZ_JBHSSJ010000008.1"/>
</dbReference>
<proteinExistence type="predicted"/>
<keyword evidence="1" id="KW-1133">Transmembrane helix</keyword>
<evidence type="ECO:0000256" key="1">
    <source>
        <dbReference type="SAM" id="Phobius"/>
    </source>
</evidence>
<organism evidence="2 3">
    <name type="scientific">Levilactobacillus tangyuanensis</name>
    <dbReference type="NCBI Taxonomy" id="2486021"/>
    <lineage>
        <taxon>Bacteria</taxon>
        <taxon>Bacillati</taxon>
        <taxon>Bacillota</taxon>
        <taxon>Bacilli</taxon>
        <taxon>Lactobacillales</taxon>
        <taxon>Lactobacillaceae</taxon>
        <taxon>Levilactobacillus</taxon>
    </lineage>
</organism>
<reference evidence="3" key="1">
    <citation type="journal article" date="2019" name="Int. J. Syst. Evol. Microbiol.">
        <title>The Global Catalogue of Microorganisms (GCM) 10K type strain sequencing project: providing services to taxonomists for standard genome sequencing and annotation.</title>
        <authorList>
            <consortium name="The Broad Institute Genomics Platform"/>
            <consortium name="The Broad Institute Genome Sequencing Center for Infectious Disease"/>
            <person name="Wu L."/>
            <person name="Ma J."/>
        </authorList>
    </citation>
    <scope>NUCLEOTIDE SEQUENCE [LARGE SCALE GENOMIC DNA]</scope>
    <source>
        <strain evidence="3">CCM 8907</strain>
    </source>
</reference>
<feature type="transmembrane region" description="Helical" evidence="1">
    <location>
        <begin position="71"/>
        <end position="89"/>
    </location>
</feature>
<sequence>MKQARVRIPLEVGGSLVGSALIIGLIIAFATFWTQAAGRVRLRVDLLGLLVVKLTRVAGRWVSVTNTRDMGLVWILGALLIFGLCEARWRLHRGE</sequence>
<evidence type="ECO:0000313" key="3">
    <source>
        <dbReference type="Proteomes" id="UP001596191"/>
    </source>
</evidence>